<dbReference type="EMBL" id="JASBNA010000016">
    <property type="protein sequence ID" value="KAK7686754.1"/>
    <property type="molecule type" value="Genomic_DNA"/>
</dbReference>
<name>A0AAW0G947_9APHY</name>
<dbReference type="SUPFAM" id="SSF81383">
    <property type="entry name" value="F-box domain"/>
    <property type="match status" value="1"/>
</dbReference>
<evidence type="ECO:0000313" key="1">
    <source>
        <dbReference type="EMBL" id="KAK7686754.1"/>
    </source>
</evidence>
<accession>A0AAW0G947</accession>
<reference evidence="1 2" key="1">
    <citation type="submission" date="2022-09" db="EMBL/GenBank/DDBJ databases">
        <authorList>
            <person name="Palmer J.M."/>
        </authorList>
    </citation>
    <scope>NUCLEOTIDE SEQUENCE [LARGE SCALE GENOMIC DNA]</scope>
    <source>
        <strain evidence="1 2">DSM 7382</strain>
    </source>
</reference>
<dbReference type="InterPro" id="IPR036047">
    <property type="entry name" value="F-box-like_dom_sf"/>
</dbReference>
<dbReference type="AlphaFoldDB" id="A0AAW0G947"/>
<keyword evidence="2" id="KW-1185">Reference proteome</keyword>
<comment type="caution">
    <text evidence="1">The sequence shown here is derived from an EMBL/GenBank/DDBJ whole genome shotgun (WGS) entry which is preliminary data.</text>
</comment>
<protein>
    <recommendedName>
        <fullName evidence="3">F-box domain-containing protein</fullName>
    </recommendedName>
</protein>
<evidence type="ECO:0008006" key="3">
    <source>
        <dbReference type="Google" id="ProtNLM"/>
    </source>
</evidence>
<proteinExistence type="predicted"/>
<organism evidence="1 2">
    <name type="scientific">Cerrena zonata</name>
    <dbReference type="NCBI Taxonomy" id="2478898"/>
    <lineage>
        <taxon>Eukaryota</taxon>
        <taxon>Fungi</taxon>
        <taxon>Dikarya</taxon>
        <taxon>Basidiomycota</taxon>
        <taxon>Agaricomycotina</taxon>
        <taxon>Agaricomycetes</taxon>
        <taxon>Polyporales</taxon>
        <taxon>Cerrenaceae</taxon>
        <taxon>Cerrena</taxon>
    </lineage>
</organism>
<dbReference type="Proteomes" id="UP001385951">
    <property type="component" value="Unassembled WGS sequence"/>
</dbReference>
<evidence type="ECO:0000313" key="2">
    <source>
        <dbReference type="Proteomes" id="UP001385951"/>
    </source>
</evidence>
<gene>
    <name evidence="1" type="ORF">QCA50_010354</name>
</gene>
<sequence>MSAPKAFDATELHPDRKTPALSPLALVFHYLPRPFPTRELTNYSLVCRNWREQCREALFSQPVTWHKIPPEVELHLNSGSVSLMQIFPPLRNLMLQDLKISLHSITNLLRLLPSLHHFALVNPVLPGNPGRSATPDLILTQRQEIQGFHYSGQPLSLKTLTITGTADFGPVDDFARFVTKLLSIFDSLECCGVGARGGIYEPITVLVSEKTSPFLRIKQMKLVIERALWDLILKFVIGNFSVQALHDVSSFTVGDNTSSSWARMMVDHYHLQVSSEDPWHIHDEMSAAKRRLESLPPSTKEVTLDLQLIMNETTWNHWNALTDMLSILPSGLRAVHIHLGRPGASAKIGSFELPFLRCPNAKFEVQSHDHSIKRWSHVPFTDERGVTVSICESSNDCCIRNPSSFSWVYTPIPYRDTRAYNITQKEG</sequence>